<dbReference type="InterPro" id="IPR051050">
    <property type="entry name" value="Lipid_II_flippase_MurJ/MviN"/>
</dbReference>
<name>A0A0C2VES9_9BACL</name>
<dbReference type="AlphaFoldDB" id="A0A0C2VES9"/>
<dbReference type="GO" id="GO:0009252">
    <property type="term" value="P:peptidoglycan biosynthetic process"/>
    <property type="evidence" value="ECO:0007669"/>
    <property type="project" value="UniProtKB-KW"/>
</dbReference>
<dbReference type="EMBL" id="JXRR01000022">
    <property type="protein sequence ID" value="KIL43011.1"/>
    <property type="molecule type" value="Genomic_DNA"/>
</dbReference>
<comment type="subcellular location">
    <subcellularLocation>
        <location evidence="1">Cell membrane</location>
        <topology evidence="1">Multi-pass membrane protein</topology>
    </subcellularLocation>
</comment>
<evidence type="ECO:0000313" key="9">
    <source>
        <dbReference type="EMBL" id="KIL43011.1"/>
    </source>
</evidence>
<gene>
    <name evidence="9" type="ORF">KR50_34140</name>
</gene>
<dbReference type="Proteomes" id="UP000031972">
    <property type="component" value="Unassembled WGS sequence"/>
</dbReference>
<dbReference type="GO" id="GO:0034204">
    <property type="term" value="P:lipid translocation"/>
    <property type="evidence" value="ECO:0007669"/>
    <property type="project" value="TreeGrafter"/>
</dbReference>
<dbReference type="PRINTS" id="PR01806">
    <property type="entry name" value="VIRFACTRMVIN"/>
</dbReference>
<feature type="transmembrane region" description="Helical" evidence="8">
    <location>
        <begin position="122"/>
        <end position="146"/>
    </location>
</feature>
<sequence>MKSKLGLASILFIIASLFLKLSGLLRDMTVAFYFGDGVAAGAYFAAFNIPNMVILFLNTGMKNALVPTYISALEKKNGSYHLSQVMKGTLIVSFIFSLLGAALAPFYIPLLYPDFTADATEISILIAIIFFASIVAVGMNSVLEAFFDANNRFAISVVSQIVVILSSILSAVLFADSIGIYSLAIGYAAGTVLSLLLKILFFIDKGTYTLKGKFDWLEIKSFYIIFVPVAVTVMIGQINLTVDYVFAGRFEVSVITYINNAKNLVHFPQAIIGVTIGTIIFPLLSKAQSTNNKELFKTGIQRGLSAMSLILLPAVAGMMWLMPNIIELVYLRGEFSEAAAAATTTVAYFYVGSVLFFSLQTVLNKGFYAMQKGQVILKIGAVSILLNIVFNYILTEAMNSYNGIPLASSVMAFIYFIVSYFIFTNLIGRSGQRKMMADLIKIIVSVVIMIGALSLLRMAAASLPNLAEIILSAVVGAIVYLGAVFMLKVSTFTFLISAIRKR</sequence>
<feature type="transmembrane region" description="Helical" evidence="8">
    <location>
        <begin position="439"/>
        <end position="463"/>
    </location>
</feature>
<proteinExistence type="predicted"/>
<keyword evidence="2" id="KW-1003">Cell membrane</keyword>
<evidence type="ECO:0008006" key="11">
    <source>
        <dbReference type="Google" id="ProtNLM"/>
    </source>
</evidence>
<evidence type="ECO:0000256" key="5">
    <source>
        <dbReference type="ARBA" id="ARBA00022984"/>
    </source>
</evidence>
<protein>
    <recommendedName>
        <fullName evidence="11">Lipid II flippase</fullName>
    </recommendedName>
</protein>
<feature type="transmembrane region" description="Helical" evidence="8">
    <location>
        <begin position="180"/>
        <end position="201"/>
    </location>
</feature>
<feature type="transmembrane region" description="Helical" evidence="8">
    <location>
        <begin position="406"/>
        <end position="427"/>
    </location>
</feature>
<reference evidence="9 10" key="1">
    <citation type="submission" date="2015-01" db="EMBL/GenBank/DDBJ databases">
        <title>Jeotgalibacillus campisalis genome sequencing.</title>
        <authorList>
            <person name="Goh K.M."/>
            <person name="Chan K.-G."/>
            <person name="Yaakop A.S."/>
            <person name="Ee R."/>
            <person name="Gan H.M."/>
            <person name="Chan C.S."/>
        </authorList>
    </citation>
    <scope>NUCLEOTIDE SEQUENCE [LARGE SCALE GENOMIC DNA]</scope>
    <source>
        <strain evidence="9 10">SF-57</strain>
    </source>
</reference>
<dbReference type="GO" id="GO:0008360">
    <property type="term" value="P:regulation of cell shape"/>
    <property type="evidence" value="ECO:0007669"/>
    <property type="project" value="UniProtKB-KW"/>
</dbReference>
<feature type="transmembrane region" description="Helical" evidence="8">
    <location>
        <begin position="338"/>
        <end position="363"/>
    </location>
</feature>
<feature type="transmembrane region" description="Helical" evidence="8">
    <location>
        <begin position="153"/>
        <end position="174"/>
    </location>
</feature>
<accession>A0A0C2VES9</accession>
<feature type="transmembrane region" description="Helical" evidence="8">
    <location>
        <begin position="222"/>
        <end position="246"/>
    </location>
</feature>
<evidence type="ECO:0000256" key="4">
    <source>
        <dbReference type="ARBA" id="ARBA00022960"/>
    </source>
</evidence>
<evidence type="ECO:0000313" key="10">
    <source>
        <dbReference type="Proteomes" id="UP000031972"/>
    </source>
</evidence>
<feature type="transmembrane region" description="Helical" evidence="8">
    <location>
        <begin position="375"/>
        <end position="394"/>
    </location>
</feature>
<keyword evidence="5" id="KW-0573">Peptidoglycan synthesis</keyword>
<keyword evidence="3 8" id="KW-0812">Transmembrane</keyword>
<feature type="transmembrane region" description="Helical" evidence="8">
    <location>
        <begin position="304"/>
        <end position="326"/>
    </location>
</feature>
<organism evidence="9 10">
    <name type="scientific">Jeotgalibacillus campisalis</name>
    <dbReference type="NCBI Taxonomy" id="220754"/>
    <lineage>
        <taxon>Bacteria</taxon>
        <taxon>Bacillati</taxon>
        <taxon>Bacillota</taxon>
        <taxon>Bacilli</taxon>
        <taxon>Bacillales</taxon>
        <taxon>Caryophanaceae</taxon>
        <taxon>Jeotgalibacillus</taxon>
    </lineage>
</organism>
<evidence type="ECO:0000256" key="8">
    <source>
        <dbReference type="SAM" id="Phobius"/>
    </source>
</evidence>
<keyword evidence="7 8" id="KW-0472">Membrane</keyword>
<evidence type="ECO:0000256" key="3">
    <source>
        <dbReference type="ARBA" id="ARBA00022692"/>
    </source>
</evidence>
<keyword evidence="4" id="KW-0133">Cell shape</keyword>
<dbReference type="Pfam" id="PF03023">
    <property type="entry name" value="MurJ"/>
    <property type="match status" value="1"/>
</dbReference>
<dbReference type="InterPro" id="IPR004268">
    <property type="entry name" value="MurJ"/>
</dbReference>
<evidence type="ECO:0000256" key="2">
    <source>
        <dbReference type="ARBA" id="ARBA00022475"/>
    </source>
</evidence>
<evidence type="ECO:0000256" key="1">
    <source>
        <dbReference type="ARBA" id="ARBA00004651"/>
    </source>
</evidence>
<dbReference type="GO" id="GO:0005886">
    <property type="term" value="C:plasma membrane"/>
    <property type="evidence" value="ECO:0007669"/>
    <property type="project" value="UniProtKB-SubCell"/>
</dbReference>
<dbReference type="PANTHER" id="PTHR47019">
    <property type="entry name" value="LIPID II FLIPPASE MURJ"/>
    <property type="match status" value="1"/>
</dbReference>
<dbReference type="RefSeq" id="WP_041061209.1">
    <property type="nucleotide sequence ID" value="NZ_JXRR01000022.1"/>
</dbReference>
<keyword evidence="10" id="KW-1185">Reference proteome</keyword>
<dbReference type="OrthoDB" id="9804143at2"/>
<evidence type="ECO:0000256" key="7">
    <source>
        <dbReference type="ARBA" id="ARBA00023136"/>
    </source>
</evidence>
<feature type="transmembrane region" description="Helical" evidence="8">
    <location>
        <begin position="469"/>
        <end position="496"/>
    </location>
</feature>
<feature type="transmembrane region" description="Helical" evidence="8">
    <location>
        <begin position="30"/>
        <end position="57"/>
    </location>
</feature>
<dbReference type="PANTHER" id="PTHR47019:SF1">
    <property type="entry name" value="LIPID II FLIPPASE MURJ"/>
    <property type="match status" value="1"/>
</dbReference>
<keyword evidence="6 8" id="KW-1133">Transmembrane helix</keyword>
<dbReference type="PATRIC" id="fig|220754.4.peg.3429"/>
<comment type="caution">
    <text evidence="9">The sequence shown here is derived from an EMBL/GenBank/DDBJ whole genome shotgun (WGS) entry which is preliminary data.</text>
</comment>
<dbReference type="GO" id="GO:0015648">
    <property type="term" value="F:lipid-linked peptidoglycan transporter activity"/>
    <property type="evidence" value="ECO:0007669"/>
    <property type="project" value="TreeGrafter"/>
</dbReference>
<feature type="transmembrane region" description="Helical" evidence="8">
    <location>
        <begin position="90"/>
        <end position="110"/>
    </location>
</feature>
<feature type="transmembrane region" description="Helical" evidence="8">
    <location>
        <begin position="266"/>
        <end position="284"/>
    </location>
</feature>
<evidence type="ECO:0000256" key="6">
    <source>
        <dbReference type="ARBA" id="ARBA00022989"/>
    </source>
</evidence>